<feature type="compositionally biased region" description="Low complexity" evidence="1">
    <location>
        <begin position="775"/>
        <end position="787"/>
    </location>
</feature>
<dbReference type="Proteomes" id="UP000694417">
    <property type="component" value="Unplaced"/>
</dbReference>
<reference evidence="3" key="2">
    <citation type="submission" date="2025-09" db="UniProtKB">
        <authorList>
            <consortium name="Ensembl"/>
        </authorList>
    </citation>
    <scope>IDENTIFICATION</scope>
</reference>
<feature type="compositionally biased region" description="Basic and acidic residues" evidence="1">
    <location>
        <begin position="642"/>
        <end position="671"/>
    </location>
</feature>
<feature type="compositionally biased region" description="Basic and acidic residues" evidence="1">
    <location>
        <begin position="429"/>
        <end position="451"/>
    </location>
</feature>
<feature type="compositionally biased region" description="Polar residues" evidence="1">
    <location>
        <begin position="1136"/>
        <end position="1145"/>
    </location>
</feature>
<feature type="compositionally biased region" description="Basic and acidic residues" evidence="1">
    <location>
        <begin position="1061"/>
        <end position="1086"/>
    </location>
</feature>
<feature type="region of interest" description="Disordered" evidence="1">
    <location>
        <begin position="593"/>
        <end position="1148"/>
    </location>
</feature>
<feature type="compositionally biased region" description="Low complexity" evidence="1">
    <location>
        <begin position="1089"/>
        <end position="1101"/>
    </location>
</feature>
<feature type="compositionally biased region" description="Basic and acidic residues" evidence="1">
    <location>
        <begin position="1021"/>
        <end position="1045"/>
    </location>
</feature>
<feature type="compositionally biased region" description="Polar residues" evidence="1">
    <location>
        <begin position="1006"/>
        <end position="1019"/>
    </location>
</feature>
<dbReference type="GO" id="GO:2000813">
    <property type="term" value="P:negative regulation of barbed-end actin filament capping"/>
    <property type="evidence" value="ECO:0007669"/>
    <property type="project" value="TreeGrafter"/>
</dbReference>
<dbReference type="InterPro" id="IPR052853">
    <property type="entry name" value="Actin_dynamics_regulator"/>
</dbReference>
<dbReference type="Pfam" id="PF15262">
    <property type="entry name" value="DUF4592"/>
    <property type="match status" value="1"/>
</dbReference>
<feature type="compositionally biased region" description="Basic and acidic residues" evidence="1">
    <location>
        <begin position="367"/>
        <end position="385"/>
    </location>
</feature>
<dbReference type="GeneTree" id="ENSGT00940000161471"/>
<feature type="compositionally biased region" description="Acidic residues" evidence="1">
    <location>
        <begin position="186"/>
        <end position="195"/>
    </location>
</feature>
<dbReference type="InterPro" id="IPR028030">
    <property type="entry name" value="DUF4592"/>
</dbReference>
<feature type="domain" description="DUF4592" evidence="2">
    <location>
        <begin position="22"/>
        <end position="150"/>
    </location>
</feature>
<keyword evidence="4" id="KW-1185">Reference proteome</keyword>
<proteinExistence type="predicted"/>
<evidence type="ECO:0000259" key="2">
    <source>
        <dbReference type="Pfam" id="PF15262"/>
    </source>
</evidence>
<feature type="compositionally biased region" description="Basic and acidic residues" evidence="1">
    <location>
        <begin position="264"/>
        <end position="351"/>
    </location>
</feature>
<evidence type="ECO:0000313" key="4">
    <source>
        <dbReference type="Proteomes" id="UP000694417"/>
    </source>
</evidence>
<feature type="compositionally biased region" description="Basic and acidic residues" evidence="1">
    <location>
        <begin position="459"/>
        <end position="496"/>
    </location>
</feature>
<dbReference type="GO" id="GO:0030277">
    <property type="term" value="P:maintenance of gastrointestinal epithelium"/>
    <property type="evidence" value="ECO:0007669"/>
    <property type="project" value="TreeGrafter"/>
</dbReference>
<protein>
    <submittedName>
        <fullName evidence="3">Capping protein inhibiting regulator of actin dynamics</fullName>
    </submittedName>
</protein>
<gene>
    <name evidence="3" type="primary">CRACD</name>
</gene>
<dbReference type="PANTHER" id="PTHR47574:SF3">
    <property type="entry name" value="CAPPING PROTEIN-INHIBITING REGULATOR OF ACTIN DYNAMICS"/>
    <property type="match status" value="1"/>
</dbReference>
<organism evidence="3 4">
    <name type="scientific">Urocitellus parryii</name>
    <name type="common">Arctic ground squirrel</name>
    <name type="synonym">Spermophilus parryii</name>
    <dbReference type="NCBI Taxonomy" id="9999"/>
    <lineage>
        <taxon>Eukaryota</taxon>
        <taxon>Metazoa</taxon>
        <taxon>Chordata</taxon>
        <taxon>Craniata</taxon>
        <taxon>Vertebrata</taxon>
        <taxon>Euteleostomi</taxon>
        <taxon>Mammalia</taxon>
        <taxon>Eutheria</taxon>
        <taxon>Euarchontoglires</taxon>
        <taxon>Glires</taxon>
        <taxon>Rodentia</taxon>
        <taxon>Sciuromorpha</taxon>
        <taxon>Sciuridae</taxon>
        <taxon>Xerinae</taxon>
        <taxon>Marmotini</taxon>
        <taxon>Urocitellus</taxon>
    </lineage>
</organism>
<reference evidence="3" key="1">
    <citation type="submission" date="2025-08" db="UniProtKB">
        <authorList>
            <consortium name="Ensembl"/>
        </authorList>
    </citation>
    <scope>IDENTIFICATION</scope>
</reference>
<dbReference type="AlphaFoldDB" id="A0A8D2IFM7"/>
<dbReference type="PANTHER" id="PTHR47574">
    <property type="entry name" value="CANCER-RELATED REGULATOR OF ACTIN DYNAMICS"/>
    <property type="match status" value="1"/>
</dbReference>
<feature type="compositionally biased region" description="Basic and acidic residues" evidence="1">
    <location>
        <begin position="196"/>
        <end position="246"/>
    </location>
</feature>
<feature type="compositionally biased region" description="Basic and acidic residues" evidence="1">
    <location>
        <begin position="955"/>
        <end position="970"/>
    </location>
</feature>
<feature type="compositionally biased region" description="Basic and acidic residues" evidence="1">
    <location>
        <begin position="730"/>
        <end position="745"/>
    </location>
</feature>
<feature type="compositionally biased region" description="Basic and acidic residues" evidence="1">
    <location>
        <begin position="1113"/>
        <end position="1132"/>
    </location>
</feature>
<name>A0A8D2IFM7_UROPR</name>
<sequence length="1195" mass="132834">MFIQIFNSKCLSFVPLQRQLGKNIKFGQRPPNAIPMKKAGSGEASSEEDLFLASPMEIVAQQDIILSDAENKSSDTPSSPSPLNLPGAGSEMEEKVAPVKPSRPKRHFSSAGTIESVNLDAIPPAMARLDNSAAKHKLSVKPKNQRVSKKHRRLARDRQNEPGGLDRQPSLDQNGHPGEDKHMWLEEEPEPLDSEEEKRHQEDYWRELEAKCKRQKAEAAEKRRLEEQRQQALERRLWEENRRQELLEEEGDEEGGEEEELQIEVEKERGPGERLQRGPEEQGCREQEQREPEDAERLEAEERSSLQEEAQRLEELRQRREELEAQRRREQEEKKRLEELRQQQEEEKRGQELIQQEEMEAPGPQEAPKELPPEEERQPQLEARRSPLSALQNDFEEKPEDGEDLELKRQRESSEQEQKQEAEQTTEQPGKRGDFREDDHRVVEDRRESAKMDPPQQQEEQKEETLPLGEKNEASTPEKERKVEELRWQEVDERQTMPRPYTFQVSSGGRQILFPKVNLTPVTPAKDAGPSPAAQEPKAPRASAASHALPSTLSIPHTAILVTGAQLCGPAVNLNQIKDTACKSLLGLSEEKRHMDVPTVEQPVRAPGEPRGGGGKARPPQETQSSVTALAEWASIRSRILKNADSEPRGDREPARPAEEPPPRARSDSRGNLRKTPPVNAKFSIMPAWQKFADGGTETSKQNTEAESIRKRPGPGEETAPPPSPASTQESRKGPEKPEVRHEPADTTEGCKFAKDLPSFLVPSLPSPPQKAVHTESTSTAHSEATSGVAKPDPGMPGAEEKASPFGIKLRRTNYSLRFHCDQQAEQKKKKRHSSTSDSGDGGPPAGASANADKETEGVAPKPGPSLPQERKQVLAPRRDSAEISSSHSPPTAQPGPPPSSSQAPAPEHDKGANKMPLGQKPALAPKPASQTPPPSPLSKLSRPYLVELLARRAGKPDSEPSELSREGQESRGTQPPSPPPPEERKGQKREEDEEEVLEKKPSSPPLSTTLLERSSQTPEAGRKEKPVLQSRHSLDGSKITEKVETAQPLWITLALQKQKGFREQQATREERKQAREAKQAEKLSKENVSVSPQPGSGSVSRAGSLHKSTAQPEEKKPETAVSRLERREQLKKANTLPTSVTVEISDSAPPAPLVKEVTKRFSTPDAAPVSTEPAWLALAKRKAKAWSDCPQIIK</sequence>
<feature type="compositionally biased region" description="Basic residues" evidence="1">
    <location>
        <begin position="134"/>
        <end position="155"/>
    </location>
</feature>
<feature type="compositionally biased region" description="Polar residues" evidence="1">
    <location>
        <begin position="697"/>
        <end position="706"/>
    </location>
</feature>
<feature type="region of interest" description="Disordered" evidence="1">
    <location>
        <begin position="520"/>
        <end position="547"/>
    </location>
</feature>
<evidence type="ECO:0000256" key="1">
    <source>
        <dbReference type="SAM" id="MobiDB-lite"/>
    </source>
</evidence>
<feature type="compositionally biased region" description="Basic and acidic residues" evidence="1">
    <location>
        <begin position="869"/>
        <end position="882"/>
    </location>
</feature>
<feature type="region of interest" description="Disordered" evidence="1">
    <location>
        <begin position="64"/>
        <end position="507"/>
    </location>
</feature>
<feature type="compositionally biased region" description="Acidic residues" evidence="1">
    <location>
        <begin position="247"/>
        <end position="263"/>
    </location>
</feature>
<accession>A0A8D2IFM7</accession>
<feature type="compositionally biased region" description="Basic and acidic residues" evidence="1">
    <location>
        <begin position="982"/>
        <end position="991"/>
    </location>
</feature>
<feature type="region of interest" description="Disordered" evidence="1">
    <location>
        <begin position="27"/>
        <end position="46"/>
    </location>
</feature>
<dbReference type="Ensembl" id="ENSUPAT00010030767.1">
    <property type="protein sequence ID" value="ENSUPAP00010027031.1"/>
    <property type="gene ID" value="ENSUPAG00010021307.1"/>
</dbReference>
<feature type="compositionally biased region" description="Basic and acidic residues" evidence="1">
    <location>
        <begin position="405"/>
        <end position="422"/>
    </location>
</feature>
<evidence type="ECO:0000313" key="3">
    <source>
        <dbReference type="Ensembl" id="ENSUPAP00010027031.1"/>
    </source>
</evidence>